<dbReference type="OrthoDB" id="2059848at2"/>
<reference evidence="1 2" key="1">
    <citation type="submission" date="2017-08" db="EMBL/GenBank/DDBJ databases">
        <authorList>
            <person name="de Groot N.N."/>
        </authorList>
    </citation>
    <scope>NUCLEOTIDE SEQUENCE [LARGE SCALE GENOMIC DNA]</scope>
    <source>
        <strain evidence="1 2">JC85</strain>
    </source>
</reference>
<dbReference type="EMBL" id="OBQD01000023">
    <property type="protein sequence ID" value="SOC46650.1"/>
    <property type="molecule type" value="Genomic_DNA"/>
</dbReference>
<dbReference type="Proteomes" id="UP000219167">
    <property type="component" value="Unassembled WGS sequence"/>
</dbReference>
<gene>
    <name evidence="1" type="ORF">SAMN05892877_12375</name>
</gene>
<keyword evidence="2" id="KW-1185">Reference proteome</keyword>
<sequence length="138" mass="14216">MTALTQDRNTPRLEGGVYEAGVAAATKLFGGSLGCFNAAGYLVPGSTSTTLKAAGRIEKQVDNSGGAAGAKSAKYRPGIYRFANSASADLITIADVANDCYIVDDQTVAKTHATNTRSIAGKIVMVDSLGVWVKVGID</sequence>
<evidence type="ECO:0000313" key="2">
    <source>
        <dbReference type="Proteomes" id="UP000219167"/>
    </source>
</evidence>
<proteinExistence type="predicted"/>
<name>A0A285UXV7_9HYPH</name>
<dbReference type="AlphaFoldDB" id="A0A285UXV7"/>
<organism evidence="1 2">
    <name type="scientific">Rhizobium subbaraonis</name>
    <dbReference type="NCBI Taxonomy" id="908946"/>
    <lineage>
        <taxon>Bacteria</taxon>
        <taxon>Pseudomonadati</taxon>
        <taxon>Pseudomonadota</taxon>
        <taxon>Alphaproteobacteria</taxon>
        <taxon>Hyphomicrobiales</taxon>
        <taxon>Rhizobiaceae</taxon>
        <taxon>Rhizobium/Agrobacterium group</taxon>
        <taxon>Rhizobium</taxon>
    </lineage>
</organism>
<accession>A0A285UXV7</accession>
<protein>
    <submittedName>
        <fullName evidence="1">Uncharacterized protein</fullName>
    </submittedName>
</protein>
<evidence type="ECO:0000313" key="1">
    <source>
        <dbReference type="EMBL" id="SOC46650.1"/>
    </source>
</evidence>
<dbReference type="RefSeq" id="WP_097142738.1">
    <property type="nucleotide sequence ID" value="NZ_OBQD01000023.1"/>
</dbReference>